<sequence length="87" mass="9551">MEKKLSSAQNKCGNQLDYEHGPIEYLECFSNMLLLSLAQLTTFLENSSSLFLVNSKGYVIDDVIHHIASATTASLRALLQRGCGLTS</sequence>
<evidence type="ECO:0000313" key="2">
    <source>
        <dbReference type="Proteomes" id="UP000887013"/>
    </source>
</evidence>
<gene>
    <name evidence="1" type="ORF">NPIL_552011</name>
</gene>
<organism evidence="1 2">
    <name type="scientific">Nephila pilipes</name>
    <name type="common">Giant wood spider</name>
    <name type="synonym">Nephila maculata</name>
    <dbReference type="NCBI Taxonomy" id="299642"/>
    <lineage>
        <taxon>Eukaryota</taxon>
        <taxon>Metazoa</taxon>
        <taxon>Ecdysozoa</taxon>
        <taxon>Arthropoda</taxon>
        <taxon>Chelicerata</taxon>
        <taxon>Arachnida</taxon>
        <taxon>Araneae</taxon>
        <taxon>Araneomorphae</taxon>
        <taxon>Entelegynae</taxon>
        <taxon>Araneoidea</taxon>
        <taxon>Nephilidae</taxon>
        <taxon>Nephila</taxon>
    </lineage>
</organism>
<dbReference type="Proteomes" id="UP000887013">
    <property type="component" value="Unassembled WGS sequence"/>
</dbReference>
<keyword evidence="2" id="KW-1185">Reference proteome</keyword>
<dbReference type="EMBL" id="BMAW01039346">
    <property type="protein sequence ID" value="GFU55452.1"/>
    <property type="molecule type" value="Genomic_DNA"/>
</dbReference>
<dbReference type="AlphaFoldDB" id="A0A8X6QY21"/>
<comment type="caution">
    <text evidence="1">The sequence shown here is derived from an EMBL/GenBank/DDBJ whole genome shotgun (WGS) entry which is preliminary data.</text>
</comment>
<accession>A0A8X6QY21</accession>
<name>A0A8X6QY21_NEPPI</name>
<reference evidence="1" key="1">
    <citation type="submission" date="2020-08" db="EMBL/GenBank/DDBJ databases">
        <title>Multicomponent nature underlies the extraordinary mechanical properties of spider dragline silk.</title>
        <authorList>
            <person name="Kono N."/>
            <person name="Nakamura H."/>
            <person name="Mori M."/>
            <person name="Yoshida Y."/>
            <person name="Ohtoshi R."/>
            <person name="Malay A.D."/>
            <person name="Moran D.A.P."/>
            <person name="Tomita M."/>
            <person name="Numata K."/>
            <person name="Arakawa K."/>
        </authorList>
    </citation>
    <scope>NUCLEOTIDE SEQUENCE</scope>
</reference>
<protein>
    <submittedName>
        <fullName evidence="1">Uncharacterized protein</fullName>
    </submittedName>
</protein>
<proteinExistence type="predicted"/>
<evidence type="ECO:0000313" key="1">
    <source>
        <dbReference type="EMBL" id="GFU55452.1"/>
    </source>
</evidence>